<sequence>MYTALLAALTLVTGAAAEITILYPYAGATWFMNDSVPFNWTVGNPATDAKEFRVLLSGGGMATPQEIAQEVPASSLEYRVLLPQINAGDGFSISFVNTTNEGQVFAKSNAFKIEPGVTPTTTSSIAIPSATSAINNIPNASVAPTSANPFASASAKAGGAAQMAAPVVAAGAIAAAIIAAI</sequence>
<keyword evidence="3" id="KW-1185">Reference proteome</keyword>
<name>A0AAD3TUW1_9TREE</name>
<dbReference type="EMBL" id="BTCM01000003">
    <property type="protein sequence ID" value="GMK57033.1"/>
    <property type="molecule type" value="Genomic_DNA"/>
</dbReference>
<feature type="chain" id="PRO_5042000223" description="Ser-Thr-rich glycosyl-phosphatidyl-inositol-anchored membrane family-domain-containing protein" evidence="1">
    <location>
        <begin position="18"/>
        <end position="181"/>
    </location>
</feature>
<accession>A0AAD3TUW1</accession>
<comment type="caution">
    <text evidence="2">The sequence shown here is derived from an EMBL/GenBank/DDBJ whole genome shotgun (WGS) entry which is preliminary data.</text>
</comment>
<evidence type="ECO:0000313" key="3">
    <source>
        <dbReference type="Proteomes" id="UP001222932"/>
    </source>
</evidence>
<dbReference type="AlphaFoldDB" id="A0AAD3TUW1"/>
<reference evidence="2" key="1">
    <citation type="journal article" date="2023" name="BMC Genomics">
        <title>Chromosome-level genome assemblies of Cutaneotrichosporon spp. (Trichosporonales, Basidiomycota) reveal imbalanced evolution between nucleotide sequences and chromosome synteny.</title>
        <authorList>
            <person name="Kobayashi Y."/>
            <person name="Kayamori A."/>
            <person name="Aoki K."/>
            <person name="Shiwa Y."/>
            <person name="Matsutani M."/>
            <person name="Fujita N."/>
            <person name="Sugita T."/>
            <person name="Iwasaki W."/>
            <person name="Tanaka N."/>
            <person name="Takashima M."/>
        </authorList>
    </citation>
    <scope>NUCLEOTIDE SEQUENCE</scope>
    <source>
        <strain evidence="2">HIS016</strain>
    </source>
</reference>
<organism evidence="2 3">
    <name type="scientific">Cutaneotrichosporon spelunceum</name>
    <dbReference type="NCBI Taxonomy" id="1672016"/>
    <lineage>
        <taxon>Eukaryota</taxon>
        <taxon>Fungi</taxon>
        <taxon>Dikarya</taxon>
        <taxon>Basidiomycota</taxon>
        <taxon>Agaricomycotina</taxon>
        <taxon>Tremellomycetes</taxon>
        <taxon>Trichosporonales</taxon>
        <taxon>Trichosporonaceae</taxon>
        <taxon>Cutaneotrichosporon</taxon>
    </lineage>
</organism>
<evidence type="ECO:0000313" key="2">
    <source>
        <dbReference type="EMBL" id="GMK57033.1"/>
    </source>
</evidence>
<dbReference type="Proteomes" id="UP001222932">
    <property type="component" value="Unassembled WGS sequence"/>
</dbReference>
<reference evidence="2" key="2">
    <citation type="submission" date="2023-06" db="EMBL/GenBank/DDBJ databases">
        <authorList>
            <person name="Kobayashi Y."/>
            <person name="Kayamori A."/>
            <person name="Aoki K."/>
            <person name="Shiwa Y."/>
            <person name="Fujita N."/>
            <person name="Sugita T."/>
            <person name="Iwasaki W."/>
            <person name="Tanaka N."/>
            <person name="Takashima M."/>
        </authorList>
    </citation>
    <scope>NUCLEOTIDE SEQUENCE</scope>
    <source>
        <strain evidence="2">HIS016</strain>
    </source>
</reference>
<evidence type="ECO:0008006" key="4">
    <source>
        <dbReference type="Google" id="ProtNLM"/>
    </source>
</evidence>
<feature type="signal peptide" evidence="1">
    <location>
        <begin position="1"/>
        <end position="17"/>
    </location>
</feature>
<keyword evidence="1" id="KW-0732">Signal</keyword>
<evidence type="ECO:0000256" key="1">
    <source>
        <dbReference type="SAM" id="SignalP"/>
    </source>
</evidence>
<gene>
    <name evidence="2" type="ORF">CspeluHIS016_0308730</name>
</gene>
<proteinExistence type="predicted"/>
<protein>
    <recommendedName>
        <fullName evidence="4">Ser-Thr-rich glycosyl-phosphatidyl-inositol-anchored membrane family-domain-containing protein</fullName>
    </recommendedName>
</protein>